<evidence type="ECO:0000256" key="1">
    <source>
        <dbReference type="ARBA" id="ARBA00004389"/>
    </source>
</evidence>
<comment type="catalytic activity">
    <reaction evidence="12">
        <text>an N,N'-diacetylchitobiosyl-diphospho-di-trans,poly-cis-dolichol + GDP-alpha-D-mannose = a beta-D-Man-(1-&gt;4)-beta-D-GlcNAc-(1-&gt;4)-alpha-D-GlcNAc-diphospho-di-trans,poly-cis-dolichol + GDP + H(+)</text>
        <dbReference type="Rhea" id="RHEA:13865"/>
        <dbReference type="Rhea" id="RHEA-COMP:19510"/>
        <dbReference type="Rhea" id="RHEA-COMP:19511"/>
        <dbReference type="ChEBI" id="CHEBI:15378"/>
        <dbReference type="ChEBI" id="CHEBI:57269"/>
        <dbReference type="ChEBI" id="CHEBI:57527"/>
        <dbReference type="ChEBI" id="CHEBI:58189"/>
        <dbReference type="ChEBI" id="CHEBI:58472"/>
        <dbReference type="EC" id="2.4.1.142"/>
    </reaction>
    <physiologicalReaction direction="left-to-right" evidence="12">
        <dbReference type="Rhea" id="RHEA:13866"/>
    </physiologicalReaction>
</comment>
<evidence type="ECO:0000256" key="5">
    <source>
        <dbReference type="ARBA" id="ARBA00022692"/>
    </source>
</evidence>
<dbReference type="SUPFAM" id="SSF53756">
    <property type="entry name" value="UDP-Glycosyltransferase/glycogen phosphorylase"/>
    <property type="match status" value="1"/>
</dbReference>
<keyword evidence="6" id="KW-0256">Endoplasmic reticulum</keyword>
<evidence type="ECO:0000313" key="14">
    <source>
        <dbReference type="EMBL" id="OXA57092.1"/>
    </source>
</evidence>
<keyword evidence="5" id="KW-0812">Transmembrane</keyword>
<dbReference type="STRING" id="158441.A0A226EHK0"/>
<protein>
    <recommendedName>
        <fullName evidence="10">Beta-1,4-mannosyltransferase</fullName>
    </recommendedName>
    <alternativeName>
        <fullName evidence="11">GDP-Man:GlcNAc2-PP-dolichol mannosyltransferase</fullName>
    </alternativeName>
    <alternativeName>
        <fullName evidence="9">GDP-mannose-dolichol diphosphochitobiose mannosyltransferase</fullName>
    </alternativeName>
</protein>
<reference evidence="14 15" key="1">
    <citation type="submission" date="2015-12" db="EMBL/GenBank/DDBJ databases">
        <title>The genome of Folsomia candida.</title>
        <authorList>
            <person name="Faddeeva A."/>
            <person name="Derks M.F."/>
            <person name="Anvar Y."/>
            <person name="Smit S."/>
            <person name="Van Straalen N."/>
            <person name="Roelofs D."/>
        </authorList>
    </citation>
    <scope>NUCLEOTIDE SEQUENCE [LARGE SCALE GENOMIC DNA]</scope>
    <source>
        <strain evidence="14 15">VU population</strain>
        <tissue evidence="14">Whole body</tissue>
    </source>
</reference>
<evidence type="ECO:0000256" key="11">
    <source>
        <dbReference type="ARBA" id="ARBA00033088"/>
    </source>
</evidence>
<dbReference type="Pfam" id="PF00534">
    <property type="entry name" value="Glycos_transf_1"/>
    <property type="match status" value="1"/>
</dbReference>
<comment type="subcellular location">
    <subcellularLocation>
        <location evidence="1">Endoplasmic reticulum membrane</location>
        <topology evidence="1">Single-pass membrane protein</topology>
    </subcellularLocation>
</comment>
<feature type="domain" description="Glycosyl transferase family 1" evidence="13">
    <location>
        <begin position="251"/>
        <end position="422"/>
    </location>
</feature>
<evidence type="ECO:0000256" key="3">
    <source>
        <dbReference type="ARBA" id="ARBA00022676"/>
    </source>
</evidence>
<accession>A0A226EHK0</accession>
<dbReference type="PANTHER" id="PTHR13036">
    <property type="entry name" value="BETA1,4 MANNOSYLTRANSFERASE"/>
    <property type="match status" value="1"/>
</dbReference>
<dbReference type="GO" id="GO:0005789">
    <property type="term" value="C:endoplasmic reticulum membrane"/>
    <property type="evidence" value="ECO:0007669"/>
    <property type="project" value="UniProtKB-SubCell"/>
</dbReference>
<dbReference type="OMA" id="CKLIIDW"/>
<gene>
    <name evidence="14" type="ORF">Fcan01_06853</name>
</gene>
<keyword evidence="7" id="KW-1133">Transmembrane helix</keyword>
<proteinExistence type="predicted"/>
<evidence type="ECO:0000313" key="15">
    <source>
        <dbReference type="Proteomes" id="UP000198287"/>
    </source>
</evidence>
<sequence>MMPTQEDETPEELSQAKRIQTTTKKVTIVVLGDIGRSPRMGYHALSLVEEGYFVHLIGYGESPLPSNISNNKSIWVDFMPPVPLFIQSLPRLISYPLKVAWQLLLLSWAFVWMILRYQFFPHYILLQNPPAIPTLTVCYLFSKVLFADFVVDWHNYGFTLMGISIGEKHPLVKLSKFVEDYFGARADKHLCVTKAMKEDLGRRLAIEAVTLYDRPPEKFKPLSEEERKAFLVKLSKDFPSLKSIANKGVELNGRPGILISSTSWTEDEDFNILLSALQDYETASRDEPTFYPKLIVFITGKGPQKEYYSKIIQSIDFKNVEINLPWLEHDDYPSLLACGDLGISLHYSSSGLDLPMKVVDMFGCGLPVCAVNFNCLPELVRNGESGYIFNDSTELANQIQNWFKISSKPNPHHKKFRENLKKFRSLKWHENWKFNALPIFS</sequence>
<keyword evidence="3 14" id="KW-0328">Glycosyltransferase</keyword>
<dbReference type="EMBL" id="LNIX01000003">
    <property type="protein sequence ID" value="OXA57092.1"/>
    <property type="molecule type" value="Genomic_DNA"/>
</dbReference>
<dbReference type="InterPro" id="IPR001296">
    <property type="entry name" value="Glyco_trans_1"/>
</dbReference>
<evidence type="ECO:0000256" key="2">
    <source>
        <dbReference type="ARBA" id="ARBA00004922"/>
    </source>
</evidence>
<dbReference type="GO" id="GO:0004578">
    <property type="term" value="F:chitobiosyldiphosphodolichol beta-mannosyltransferase activity"/>
    <property type="evidence" value="ECO:0007669"/>
    <property type="project" value="UniProtKB-EC"/>
</dbReference>
<comment type="pathway">
    <text evidence="2">Protein modification; protein glycosylation.</text>
</comment>
<evidence type="ECO:0000256" key="10">
    <source>
        <dbReference type="ARBA" id="ARBA00031566"/>
    </source>
</evidence>
<name>A0A226EHK0_FOLCA</name>
<evidence type="ECO:0000256" key="4">
    <source>
        <dbReference type="ARBA" id="ARBA00022679"/>
    </source>
</evidence>
<keyword evidence="15" id="KW-1185">Reference proteome</keyword>
<dbReference type="Gene3D" id="3.40.50.2000">
    <property type="entry name" value="Glycogen Phosphorylase B"/>
    <property type="match status" value="1"/>
</dbReference>
<dbReference type="PANTHER" id="PTHR13036:SF0">
    <property type="entry name" value="CHITOBIOSYLDIPHOSPHODOLICHOL BETA-MANNOSYLTRANSFERASE"/>
    <property type="match status" value="1"/>
</dbReference>
<evidence type="ECO:0000259" key="13">
    <source>
        <dbReference type="Pfam" id="PF00534"/>
    </source>
</evidence>
<evidence type="ECO:0000256" key="7">
    <source>
        <dbReference type="ARBA" id="ARBA00022989"/>
    </source>
</evidence>
<comment type="caution">
    <text evidence="14">The sequence shown here is derived from an EMBL/GenBank/DDBJ whole genome shotgun (WGS) entry which is preliminary data.</text>
</comment>
<organism evidence="14 15">
    <name type="scientific">Folsomia candida</name>
    <name type="common">Springtail</name>
    <dbReference type="NCBI Taxonomy" id="158441"/>
    <lineage>
        <taxon>Eukaryota</taxon>
        <taxon>Metazoa</taxon>
        <taxon>Ecdysozoa</taxon>
        <taxon>Arthropoda</taxon>
        <taxon>Hexapoda</taxon>
        <taxon>Collembola</taxon>
        <taxon>Entomobryomorpha</taxon>
        <taxon>Isotomoidea</taxon>
        <taxon>Isotomidae</taxon>
        <taxon>Proisotominae</taxon>
        <taxon>Folsomia</taxon>
    </lineage>
</organism>
<evidence type="ECO:0000256" key="9">
    <source>
        <dbReference type="ARBA" id="ARBA00031434"/>
    </source>
</evidence>
<evidence type="ECO:0000256" key="12">
    <source>
        <dbReference type="ARBA" id="ARBA00045071"/>
    </source>
</evidence>
<keyword evidence="4 14" id="KW-0808">Transferase</keyword>
<dbReference type="AlphaFoldDB" id="A0A226EHK0"/>
<evidence type="ECO:0000256" key="8">
    <source>
        <dbReference type="ARBA" id="ARBA00023136"/>
    </source>
</evidence>
<dbReference type="InterPro" id="IPR026051">
    <property type="entry name" value="ALG1-like"/>
</dbReference>
<evidence type="ECO:0000256" key="6">
    <source>
        <dbReference type="ARBA" id="ARBA00022824"/>
    </source>
</evidence>
<dbReference type="Proteomes" id="UP000198287">
    <property type="component" value="Unassembled WGS sequence"/>
</dbReference>
<keyword evidence="8" id="KW-0472">Membrane</keyword>
<dbReference type="OrthoDB" id="614844at2759"/>